<dbReference type="Proteomes" id="UP000008550">
    <property type="component" value="Chromosome"/>
</dbReference>
<dbReference type="eggNOG" id="COG0726">
    <property type="taxonomic scope" value="Bacteria"/>
</dbReference>
<keyword evidence="1" id="KW-0472">Membrane</keyword>
<dbReference type="PROSITE" id="PS51677">
    <property type="entry name" value="NODB"/>
    <property type="match status" value="1"/>
</dbReference>
<evidence type="ECO:0000313" key="3">
    <source>
        <dbReference type="EMBL" id="ABZ84910.1"/>
    </source>
</evidence>
<keyword evidence="4" id="KW-1185">Reference proteome</keyword>
<evidence type="ECO:0000256" key="1">
    <source>
        <dbReference type="SAM" id="Phobius"/>
    </source>
</evidence>
<organism evidence="3 4">
    <name type="scientific">Heliobacterium modesticaldum (strain ATCC 51547 / Ice1)</name>
    <dbReference type="NCBI Taxonomy" id="498761"/>
    <lineage>
        <taxon>Bacteria</taxon>
        <taxon>Bacillati</taxon>
        <taxon>Bacillota</taxon>
        <taxon>Clostridia</taxon>
        <taxon>Eubacteriales</taxon>
        <taxon>Heliobacteriaceae</taxon>
        <taxon>Heliomicrobium</taxon>
    </lineage>
</organism>
<dbReference type="Gene3D" id="3.20.20.370">
    <property type="entry name" value="Glycoside hydrolase/deacetylase"/>
    <property type="match status" value="1"/>
</dbReference>
<dbReference type="STRING" id="498761.HM1_2361"/>
<dbReference type="SUPFAM" id="SSF88713">
    <property type="entry name" value="Glycoside hydrolase/deacetylase"/>
    <property type="match status" value="1"/>
</dbReference>
<evidence type="ECO:0000313" key="4">
    <source>
        <dbReference type="Proteomes" id="UP000008550"/>
    </source>
</evidence>
<dbReference type="CDD" id="cd10944">
    <property type="entry name" value="CE4_SmPgdA_like"/>
    <property type="match status" value="1"/>
</dbReference>
<dbReference type="KEGG" id="hmo:HM1_2361"/>
<reference evidence="3 4" key="1">
    <citation type="journal article" date="2008" name="J. Bacteriol.">
        <title>The genome of Heliobacterium modesticaldum, a phototrophic representative of the Firmicutes containing the simplest photosynthetic apparatus.</title>
        <authorList>
            <person name="Sattley W.M."/>
            <person name="Madigan M.T."/>
            <person name="Swingley W.D."/>
            <person name="Cheung P.C."/>
            <person name="Clocksin K.M."/>
            <person name="Conrad A.L."/>
            <person name="Dejesa L.C."/>
            <person name="Honchak B.M."/>
            <person name="Jung D.O."/>
            <person name="Karbach L.E."/>
            <person name="Kurdoglu A."/>
            <person name="Lahiri S."/>
            <person name="Mastrian S.D."/>
            <person name="Page L.E."/>
            <person name="Taylor H.L."/>
            <person name="Wang Z.T."/>
            <person name="Raymond J."/>
            <person name="Chen M."/>
            <person name="Blankenship R.E."/>
            <person name="Touchman J.W."/>
        </authorList>
    </citation>
    <scope>NUCLEOTIDE SEQUENCE [LARGE SCALE GENOMIC DNA]</scope>
    <source>
        <strain evidence="4">ATCC 51547 / Ice1</strain>
    </source>
</reference>
<dbReference type="InterPro" id="IPR050248">
    <property type="entry name" value="Polysacc_deacetylase_ArnD"/>
</dbReference>
<protein>
    <submittedName>
        <fullName evidence="3">Polysaccharide deacetylase, putative</fullName>
    </submittedName>
</protein>
<sequence length="340" mass="37866">MMGKGVEFVEHKMRDLGIPLMKLFMLSFAFFFLVQTGMYISQLSPEKRSQLAMNIFPWLFADEVVAMVGEVNDPIDDVDLTQGIIFAEHQSVPEDDQSVASPSGAPIATQLEEVTGKEDQKPGGEVLLSPVAPVAKRSAKVAYLTFDDGPSDITPQVLDILDKYKVQATFFVIGSQADARPDLIRRIRSEGHLIGNHTYSHRYRQIYSSPTAFIQDLQQAEEVLHRLLDERPKHVRAPGGTKGNMSVEFIKRLTEQGYVLHDWNVDSRDTAAPVVGAESIYGQVLRQVADKEKAVILFHDGPGKISLPVALPAIIEELTKQGFAFKSLEHIARPVVMYQH</sequence>
<dbReference type="InterPro" id="IPR002509">
    <property type="entry name" value="NODB_dom"/>
</dbReference>
<feature type="transmembrane region" description="Helical" evidence="1">
    <location>
        <begin position="20"/>
        <end position="40"/>
    </location>
</feature>
<dbReference type="OrthoDB" id="258610at2"/>
<keyword evidence="1" id="KW-0812">Transmembrane</keyword>
<feature type="domain" description="NodB homology" evidence="2">
    <location>
        <begin position="140"/>
        <end position="326"/>
    </location>
</feature>
<keyword evidence="1" id="KW-1133">Transmembrane helix</keyword>
<evidence type="ECO:0000259" key="2">
    <source>
        <dbReference type="PROSITE" id="PS51677"/>
    </source>
</evidence>
<gene>
    <name evidence="3" type="ORF">HM1_2361</name>
</gene>
<accession>B0TIG9</accession>
<name>B0TIG9_HELMI</name>
<dbReference type="InterPro" id="IPR011330">
    <property type="entry name" value="Glyco_hydro/deAcase_b/a-brl"/>
</dbReference>
<dbReference type="EMBL" id="CP000930">
    <property type="protein sequence ID" value="ABZ84910.1"/>
    <property type="molecule type" value="Genomic_DNA"/>
</dbReference>
<dbReference type="GO" id="GO:0005975">
    <property type="term" value="P:carbohydrate metabolic process"/>
    <property type="evidence" value="ECO:0007669"/>
    <property type="project" value="InterPro"/>
</dbReference>
<dbReference type="PANTHER" id="PTHR10587:SF125">
    <property type="entry name" value="POLYSACCHARIDE DEACETYLASE YHEN-RELATED"/>
    <property type="match status" value="1"/>
</dbReference>
<dbReference type="AlphaFoldDB" id="B0TIG9"/>
<dbReference type="Pfam" id="PF01522">
    <property type="entry name" value="Polysacc_deac_1"/>
    <property type="match status" value="1"/>
</dbReference>
<dbReference type="PANTHER" id="PTHR10587">
    <property type="entry name" value="GLYCOSYL TRANSFERASE-RELATED"/>
    <property type="match status" value="1"/>
</dbReference>
<proteinExistence type="predicted"/>
<dbReference type="HOGENOM" id="CLU_815782_0_0_9"/>
<dbReference type="GO" id="GO:0016810">
    <property type="term" value="F:hydrolase activity, acting on carbon-nitrogen (but not peptide) bonds"/>
    <property type="evidence" value="ECO:0007669"/>
    <property type="project" value="InterPro"/>
</dbReference>